<dbReference type="EMBL" id="QRAO01000001">
    <property type="protein sequence ID" value="RDK88857.1"/>
    <property type="molecule type" value="Genomic_DNA"/>
</dbReference>
<dbReference type="Proteomes" id="UP000255317">
    <property type="component" value="Unassembled WGS sequence"/>
</dbReference>
<dbReference type="RefSeq" id="WP_115122522.1">
    <property type="nucleotide sequence ID" value="NZ_QRAO01000001.1"/>
</dbReference>
<organism evidence="1 2">
    <name type="scientific">Marinirhabdus gelatinilytica</name>
    <dbReference type="NCBI Taxonomy" id="1703343"/>
    <lineage>
        <taxon>Bacteria</taxon>
        <taxon>Pseudomonadati</taxon>
        <taxon>Bacteroidota</taxon>
        <taxon>Flavobacteriia</taxon>
        <taxon>Flavobacteriales</taxon>
        <taxon>Flavobacteriaceae</taxon>
    </lineage>
</organism>
<proteinExistence type="predicted"/>
<sequence>MKLILSFIVFFSALGIAQGQFKEPENVSIDELMLDIQYTKEDPDELVMIWWIPLEFWEVSNAQDPTTSPEDFKALKAILEGYEIVAVVKGTIGYFGGINYEPKEDILKQIKVEYKGEELQQVPQKKITGDLGNFFAMMQPMMVNMFGPMGENMHFVFLENNITSKVLPIDSRKENDVTFTLGDFTKKVDLPLNSLLLEKKCPRDKQLHSGKWSYCPFHGTKLVSQ</sequence>
<comment type="caution">
    <text evidence="1">The sequence shown here is derived from an EMBL/GenBank/DDBJ whole genome shotgun (WGS) entry which is preliminary data.</text>
</comment>
<accession>A0A370QKG1</accession>
<reference evidence="1 2" key="1">
    <citation type="submission" date="2018-07" db="EMBL/GenBank/DDBJ databases">
        <title>Genomic Encyclopedia of Type Strains, Phase IV (KMG-IV): sequencing the most valuable type-strain genomes for metagenomic binning, comparative biology and taxonomic classification.</title>
        <authorList>
            <person name="Goeker M."/>
        </authorList>
    </citation>
    <scope>NUCLEOTIDE SEQUENCE [LARGE SCALE GENOMIC DNA]</scope>
    <source>
        <strain evidence="1 2">DSM 101478</strain>
    </source>
</reference>
<name>A0A370QKG1_9FLAO</name>
<evidence type="ECO:0000313" key="1">
    <source>
        <dbReference type="EMBL" id="RDK88857.1"/>
    </source>
</evidence>
<keyword evidence="2" id="KW-1185">Reference proteome</keyword>
<gene>
    <name evidence="1" type="ORF">C8D94_101734</name>
</gene>
<dbReference type="AlphaFoldDB" id="A0A370QKG1"/>
<evidence type="ECO:0000313" key="2">
    <source>
        <dbReference type="Proteomes" id="UP000255317"/>
    </source>
</evidence>
<protein>
    <submittedName>
        <fullName evidence="1">Uncharacterized protein</fullName>
    </submittedName>
</protein>
<dbReference type="OrthoDB" id="5986339at2"/>